<comment type="function">
    <text evidence="2">Participates actively in the response to hyperosmotic and heat shock by preventing the aggregation of stress-denatured proteins, in association with DnaK and GrpE. It is the nucleotide exchange factor for DnaK and may function as a thermosensor. Unfolded proteins bind initially to DnaJ; upon interaction with the DnaJ-bound protein, DnaK hydrolyzes its bound ATP, resulting in the formation of a stable complex. GrpE releases ADP from DnaK; ATP binding to DnaK triggers the release of the substrate protein, thus completing the reaction cycle. Several rounds of ATP-dependent interactions between DnaJ, DnaK and GrpE are required for fully efficient folding.</text>
</comment>
<dbReference type="PANTHER" id="PTHR21237:SF23">
    <property type="entry name" value="GRPE PROTEIN HOMOLOG, MITOCHONDRIAL"/>
    <property type="match status" value="1"/>
</dbReference>
<name>A0A449B408_9BACT</name>
<dbReference type="GO" id="GO:0006457">
    <property type="term" value="P:protein folding"/>
    <property type="evidence" value="ECO:0007669"/>
    <property type="project" value="InterPro"/>
</dbReference>
<dbReference type="Gene3D" id="2.30.22.10">
    <property type="entry name" value="Head domain of nucleotide exchange factor GrpE"/>
    <property type="match status" value="1"/>
</dbReference>
<dbReference type="GO" id="GO:0051082">
    <property type="term" value="F:unfolded protein binding"/>
    <property type="evidence" value="ECO:0007669"/>
    <property type="project" value="TreeGrafter"/>
</dbReference>
<dbReference type="InterPro" id="IPR000740">
    <property type="entry name" value="GrpE"/>
</dbReference>
<dbReference type="GO" id="GO:0042803">
    <property type="term" value="F:protein homodimerization activity"/>
    <property type="evidence" value="ECO:0007669"/>
    <property type="project" value="InterPro"/>
</dbReference>
<dbReference type="OrthoDB" id="9812586at2"/>
<keyword evidence="4" id="KW-1185">Reference proteome</keyword>
<keyword evidence="2 3" id="KW-0346">Stress response</keyword>
<organism evidence="3 4">
    <name type="scientific">Mycoplasmopsis maculosa</name>
    <dbReference type="NCBI Taxonomy" id="114885"/>
    <lineage>
        <taxon>Bacteria</taxon>
        <taxon>Bacillati</taxon>
        <taxon>Mycoplasmatota</taxon>
        <taxon>Mycoplasmoidales</taxon>
        <taxon>Metamycoplasmataceae</taxon>
        <taxon>Mycoplasmopsis</taxon>
    </lineage>
</organism>
<protein>
    <recommendedName>
        <fullName evidence="2">Protein GrpE</fullName>
    </recommendedName>
</protein>
<proteinExistence type="predicted"/>
<dbReference type="EMBL" id="LR215037">
    <property type="protein sequence ID" value="VEU75327.1"/>
    <property type="molecule type" value="Genomic_DNA"/>
</dbReference>
<accession>A0A449B408</accession>
<dbReference type="Pfam" id="PF01025">
    <property type="entry name" value="GrpE"/>
    <property type="match status" value="1"/>
</dbReference>
<sequence length="281" mass="33011">MKLDLEKNILSKGDKIIIDVNVYNKDILVKKLSTKNYSLILGGKFYLPFLSKMLVGKTLNKKIIFNYLVEEDNKSLKEFVNEELKVEVKINDYVESKYVKSKNSNIQLKEHISSLEKIIKEKDFELSKKLVSIPEDKKKEIERYSLQKFFEEFSKYYSVFKFTTEKLVLKAQEEEDSNRLKLLSNYKATIWQFDELFKNFGLEEIRPIFGEQFDPNTQKVMDQFIDDELESNTIINVLSIGYKLYDRVIKVANVVTSLKSTDVQAKKILEEKGPENSYLKK</sequence>
<evidence type="ECO:0000256" key="2">
    <source>
        <dbReference type="RuleBase" id="RU000639"/>
    </source>
</evidence>
<dbReference type="Gene3D" id="3.10.50.40">
    <property type="match status" value="1"/>
</dbReference>
<dbReference type="InterPro" id="IPR046357">
    <property type="entry name" value="PPIase_dom_sf"/>
</dbReference>
<dbReference type="RefSeq" id="WP_129646347.1">
    <property type="nucleotide sequence ID" value="NZ_LR215037.1"/>
</dbReference>
<dbReference type="GO" id="GO:0051087">
    <property type="term" value="F:protein-folding chaperone binding"/>
    <property type="evidence" value="ECO:0007669"/>
    <property type="project" value="InterPro"/>
</dbReference>
<dbReference type="PROSITE" id="PS01071">
    <property type="entry name" value="GRPE"/>
    <property type="match status" value="1"/>
</dbReference>
<dbReference type="AlphaFoldDB" id="A0A449B408"/>
<keyword evidence="1 2" id="KW-0143">Chaperone</keyword>
<dbReference type="GO" id="GO:0000774">
    <property type="term" value="F:adenyl-nucleotide exchange factor activity"/>
    <property type="evidence" value="ECO:0007669"/>
    <property type="project" value="InterPro"/>
</dbReference>
<dbReference type="Proteomes" id="UP000290243">
    <property type="component" value="Chromosome"/>
</dbReference>
<evidence type="ECO:0000313" key="3">
    <source>
        <dbReference type="EMBL" id="VEU75327.1"/>
    </source>
</evidence>
<dbReference type="InterPro" id="IPR009012">
    <property type="entry name" value="GrpE_head"/>
</dbReference>
<gene>
    <name evidence="3" type="primary">grpE</name>
    <name evidence="3" type="ORF">NCTC10168_00245</name>
</gene>
<evidence type="ECO:0000256" key="1">
    <source>
        <dbReference type="ARBA" id="ARBA00023186"/>
    </source>
</evidence>
<dbReference type="KEGG" id="mmau:NCTC10168_00245"/>
<dbReference type="PANTHER" id="PTHR21237">
    <property type="entry name" value="GRPE PROTEIN"/>
    <property type="match status" value="1"/>
</dbReference>
<evidence type="ECO:0000313" key="4">
    <source>
        <dbReference type="Proteomes" id="UP000290243"/>
    </source>
</evidence>
<reference evidence="3 4" key="1">
    <citation type="submission" date="2019-01" db="EMBL/GenBank/DDBJ databases">
        <authorList>
            <consortium name="Pathogen Informatics"/>
        </authorList>
    </citation>
    <scope>NUCLEOTIDE SEQUENCE [LARGE SCALE GENOMIC DNA]</scope>
    <source>
        <strain evidence="3 4">NCTC10168</strain>
    </source>
</reference>
<dbReference type="SUPFAM" id="SSF51064">
    <property type="entry name" value="Head domain of nucleotide exchange factor GrpE"/>
    <property type="match status" value="1"/>
</dbReference>
<dbReference type="GO" id="GO:0003755">
    <property type="term" value="F:peptidyl-prolyl cis-trans isomerase activity"/>
    <property type="evidence" value="ECO:0007669"/>
    <property type="project" value="InterPro"/>
</dbReference>